<dbReference type="InterPro" id="IPR050130">
    <property type="entry name" value="ClpA_ClpB"/>
</dbReference>
<dbReference type="Proteomes" id="UP001077662">
    <property type="component" value="Unassembled WGS sequence"/>
</dbReference>
<dbReference type="GO" id="GO:0005524">
    <property type="term" value="F:ATP binding"/>
    <property type="evidence" value="ECO:0007669"/>
    <property type="project" value="UniProtKB-KW"/>
</dbReference>
<evidence type="ECO:0000313" key="4">
    <source>
        <dbReference type="EMBL" id="MCZ0809611.1"/>
    </source>
</evidence>
<accession>A0AAP3GAJ3</accession>
<dbReference type="Gene3D" id="3.40.50.300">
    <property type="entry name" value="P-loop containing nucleotide triphosphate hydrolases"/>
    <property type="match status" value="1"/>
</dbReference>
<dbReference type="RefSeq" id="WP_258434618.1">
    <property type="nucleotide sequence ID" value="NZ_JANSGW010000039.1"/>
</dbReference>
<dbReference type="GO" id="GO:0034605">
    <property type="term" value="P:cellular response to heat"/>
    <property type="evidence" value="ECO:0007669"/>
    <property type="project" value="TreeGrafter"/>
</dbReference>
<dbReference type="PANTHER" id="PTHR11638:SF18">
    <property type="entry name" value="HEAT SHOCK PROTEIN 104"/>
    <property type="match status" value="1"/>
</dbReference>
<keyword evidence="1" id="KW-0547">Nucleotide-binding</keyword>
<organism evidence="4 5">
    <name type="scientific">Brevibacillus laterosporus</name>
    <name type="common">Bacillus laterosporus</name>
    <dbReference type="NCBI Taxonomy" id="1465"/>
    <lineage>
        <taxon>Bacteria</taxon>
        <taxon>Bacillati</taxon>
        <taxon>Bacillota</taxon>
        <taxon>Bacilli</taxon>
        <taxon>Bacillales</taxon>
        <taxon>Paenibacillaceae</taxon>
        <taxon>Brevibacillus</taxon>
    </lineage>
</organism>
<evidence type="ECO:0000259" key="3">
    <source>
        <dbReference type="SMART" id="SM00382"/>
    </source>
</evidence>
<sequence length="364" mass="42634">MNFTIFNGPLENFEKIIPTENTTSLTPLVRSMDLSSKGIKHIEEEQEIYESLIVYTDEYSGVADHFIEGFVIYILYCASKYHFKKVYLHNPPIRIVQQLENSNLKFSLKKIEFKHKKVSLKSLTKIKNTFDALVFGQEKVKNELLHTLYPLTNKGVHKPVVIMLYGPSGVGKTETAKLINTMINGKAELFRKQLSMFHNDSFNSYIFGDKTNSFSKDLNDRKTNVILLDEFDKANPIFYSAFYQMFDEGRFIDKYYNVKLDNAIILCTSNYQNEKEIKQKLGSAIFSRFDNFIEYSPLSNEAKMQIIQTSYERELSKFNKKDRDFLEREGILEKMELFLDQFQNARDIQKTMKRLISYPLVQRL</sequence>
<dbReference type="EMBL" id="JAPTNE010000039">
    <property type="protein sequence ID" value="MCZ0809611.1"/>
    <property type="molecule type" value="Genomic_DNA"/>
</dbReference>
<dbReference type="GO" id="GO:0005737">
    <property type="term" value="C:cytoplasm"/>
    <property type="evidence" value="ECO:0007669"/>
    <property type="project" value="TreeGrafter"/>
</dbReference>
<comment type="caution">
    <text evidence="4">The sequence shown here is derived from an EMBL/GenBank/DDBJ whole genome shotgun (WGS) entry which is preliminary data.</text>
</comment>
<evidence type="ECO:0000256" key="2">
    <source>
        <dbReference type="ARBA" id="ARBA00022840"/>
    </source>
</evidence>
<dbReference type="AlphaFoldDB" id="A0AAP3GAJ3"/>
<dbReference type="InterPro" id="IPR027417">
    <property type="entry name" value="P-loop_NTPase"/>
</dbReference>
<dbReference type="PANTHER" id="PTHR11638">
    <property type="entry name" value="ATP-DEPENDENT CLP PROTEASE"/>
    <property type="match status" value="1"/>
</dbReference>
<keyword evidence="2" id="KW-0067">ATP-binding</keyword>
<feature type="domain" description="AAA+ ATPase" evidence="3">
    <location>
        <begin position="158"/>
        <end position="299"/>
    </location>
</feature>
<dbReference type="SMART" id="SM00382">
    <property type="entry name" value="AAA"/>
    <property type="match status" value="1"/>
</dbReference>
<dbReference type="SUPFAM" id="SSF52540">
    <property type="entry name" value="P-loop containing nucleoside triphosphate hydrolases"/>
    <property type="match status" value="1"/>
</dbReference>
<protein>
    <submittedName>
        <fullName evidence="4">AAA family ATPase</fullName>
    </submittedName>
</protein>
<reference evidence="4" key="1">
    <citation type="submission" date="2022-09" db="EMBL/GenBank/DDBJ databases">
        <title>Genome analysis and characterization of larvicidal activity of Brevibacillus strains.</title>
        <authorList>
            <person name="Patrusheva E.V."/>
            <person name="Izotova A.O."/>
            <person name="Toshchakov S.V."/>
            <person name="Sineoky S.P."/>
        </authorList>
    </citation>
    <scope>NUCLEOTIDE SEQUENCE</scope>
    <source>
        <strain evidence="4">VKPM_B-13247</strain>
    </source>
</reference>
<evidence type="ECO:0000256" key="1">
    <source>
        <dbReference type="ARBA" id="ARBA00022741"/>
    </source>
</evidence>
<proteinExistence type="predicted"/>
<name>A0AAP3GAJ3_BRELA</name>
<dbReference type="GO" id="GO:0016887">
    <property type="term" value="F:ATP hydrolysis activity"/>
    <property type="evidence" value="ECO:0007669"/>
    <property type="project" value="InterPro"/>
</dbReference>
<dbReference type="InterPro" id="IPR003593">
    <property type="entry name" value="AAA+_ATPase"/>
</dbReference>
<dbReference type="InterPro" id="IPR003959">
    <property type="entry name" value="ATPase_AAA_core"/>
</dbReference>
<gene>
    <name evidence="4" type="ORF">O0554_22375</name>
</gene>
<evidence type="ECO:0000313" key="5">
    <source>
        <dbReference type="Proteomes" id="UP001077662"/>
    </source>
</evidence>
<dbReference type="Pfam" id="PF07724">
    <property type="entry name" value="AAA_2"/>
    <property type="match status" value="1"/>
</dbReference>